<dbReference type="AlphaFoldDB" id="A0A8H7ZWM7"/>
<dbReference type="EMBL" id="JAEFCI010004810">
    <property type="protein sequence ID" value="KAG5460720.1"/>
    <property type="molecule type" value="Genomic_DNA"/>
</dbReference>
<keyword evidence="2" id="KW-1185">Reference proteome</keyword>
<dbReference type="OrthoDB" id="760868at2759"/>
<gene>
    <name evidence="1" type="ORF">BJ554DRAFT_7192</name>
</gene>
<reference evidence="1 2" key="1">
    <citation type="journal article" name="Sci. Rep.">
        <title>Genome-scale phylogenetic analyses confirm Olpidium as the closest living zoosporic fungus to the non-flagellated, terrestrial fungi.</title>
        <authorList>
            <person name="Chang Y."/>
            <person name="Rochon D."/>
            <person name="Sekimoto S."/>
            <person name="Wang Y."/>
            <person name="Chovatia M."/>
            <person name="Sandor L."/>
            <person name="Salamov A."/>
            <person name="Grigoriev I.V."/>
            <person name="Stajich J.E."/>
            <person name="Spatafora J.W."/>
        </authorList>
    </citation>
    <scope>NUCLEOTIDE SEQUENCE [LARGE SCALE GENOMIC DNA]</scope>
    <source>
        <strain evidence="1">S191</strain>
    </source>
</reference>
<accession>A0A8H7ZWM7</accession>
<comment type="caution">
    <text evidence="1">The sequence shown here is derived from an EMBL/GenBank/DDBJ whole genome shotgun (WGS) entry which is preliminary data.</text>
</comment>
<evidence type="ECO:0000313" key="1">
    <source>
        <dbReference type="EMBL" id="KAG5460720.1"/>
    </source>
</evidence>
<protein>
    <submittedName>
        <fullName evidence="1">Uncharacterized protein</fullName>
    </submittedName>
</protein>
<name>A0A8H7ZWM7_9FUNG</name>
<dbReference type="InterPro" id="IPR011989">
    <property type="entry name" value="ARM-like"/>
</dbReference>
<sequence length="107" mass="11584">MDVFVGTFAEQLAPYAVQLGEQLKNTFMRMMSDVKAQSEANGSGDANYDEASDKTMAAMGVMQTVTTLIISLDHSPEIVAKLEEAVLPIVRHVLEEGEIGMAYDSAL</sequence>
<dbReference type="Proteomes" id="UP000673691">
    <property type="component" value="Unassembled WGS sequence"/>
</dbReference>
<proteinExistence type="predicted"/>
<organism evidence="1 2">
    <name type="scientific">Olpidium bornovanus</name>
    <dbReference type="NCBI Taxonomy" id="278681"/>
    <lineage>
        <taxon>Eukaryota</taxon>
        <taxon>Fungi</taxon>
        <taxon>Fungi incertae sedis</taxon>
        <taxon>Olpidiomycota</taxon>
        <taxon>Olpidiomycotina</taxon>
        <taxon>Olpidiomycetes</taxon>
        <taxon>Olpidiales</taxon>
        <taxon>Olpidiaceae</taxon>
        <taxon>Olpidium</taxon>
    </lineage>
</organism>
<dbReference type="Gene3D" id="1.25.10.10">
    <property type="entry name" value="Leucine-rich Repeat Variant"/>
    <property type="match status" value="1"/>
</dbReference>
<evidence type="ECO:0000313" key="2">
    <source>
        <dbReference type="Proteomes" id="UP000673691"/>
    </source>
</evidence>